<proteinExistence type="predicted"/>
<sequence length="157" mass="18167">MSNNNSFDVIRFRSLLKKYAKPQSEEIETSQVVDLLKEFDKKRFGTLTIKDVQSQIDIDKYGSVCFSSVENFACHHTLNDRSTFVTDTISLFYNNYSSDKGKRLDNKSDRLIEENDMIKLIIQMSDNSLSTEDASRMIKELQSNQLYSVKKLAEKLL</sequence>
<dbReference type="RefSeq" id="XP_002670281.1">
    <property type="nucleotide sequence ID" value="XM_002670235.1"/>
</dbReference>
<gene>
    <name evidence="1" type="ORF">NAEGRDRAFT_74782</name>
</gene>
<evidence type="ECO:0000313" key="1">
    <source>
        <dbReference type="EMBL" id="EFC37537.1"/>
    </source>
</evidence>
<protein>
    <submittedName>
        <fullName evidence="1">Predicted protein</fullName>
    </submittedName>
</protein>
<dbReference type="AlphaFoldDB" id="D2W099"/>
<name>D2W099_NAEGR</name>
<dbReference type="Proteomes" id="UP000006671">
    <property type="component" value="Unassembled WGS sequence"/>
</dbReference>
<dbReference type="SUPFAM" id="SSF47473">
    <property type="entry name" value="EF-hand"/>
    <property type="match status" value="1"/>
</dbReference>
<dbReference type="OMA" id="VENFACH"/>
<dbReference type="InParanoid" id="D2W099"/>
<accession>D2W099</accession>
<dbReference type="OrthoDB" id="10251861at2759"/>
<reference evidence="1 2" key="1">
    <citation type="journal article" date="2010" name="Cell">
        <title>The genome of Naegleria gruberi illuminates early eukaryotic versatility.</title>
        <authorList>
            <person name="Fritz-Laylin L.K."/>
            <person name="Prochnik S.E."/>
            <person name="Ginger M.L."/>
            <person name="Dacks J.B."/>
            <person name="Carpenter M.L."/>
            <person name="Field M.C."/>
            <person name="Kuo A."/>
            <person name="Paredez A."/>
            <person name="Chapman J."/>
            <person name="Pham J."/>
            <person name="Shu S."/>
            <person name="Neupane R."/>
            <person name="Cipriano M."/>
            <person name="Mancuso J."/>
            <person name="Tu H."/>
            <person name="Salamov A."/>
            <person name="Lindquist E."/>
            <person name="Shapiro H."/>
            <person name="Lucas S."/>
            <person name="Grigoriev I.V."/>
            <person name="Cande W.Z."/>
            <person name="Fulton C."/>
            <person name="Rokhsar D.S."/>
            <person name="Dawson S.C."/>
        </authorList>
    </citation>
    <scope>NUCLEOTIDE SEQUENCE [LARGE SCALE GENOMIC DNA]</scope>
    <source>
        <strain evidence="1 2">NEG-M</strain>
    </source>
</reference>
<dbReference type="GeneID" id="8863172"/>
<dbReference type="InterPro" id="IPR011992">
    <property type="entry name" value="EF-hand-dom_pair"/>
</dbReference>
<organism evidence="2">
    <name type="scientific">Naegleria gruberi</name>
    <name type="common">Amoeba</name>
    <dbReference type="NCBI Taxonomy" id="5762"/>
    <lineage>
        <taxon>Eukaryota</taxon>
        <taxon>Discoba</taxon>
        <taxon>Heterolobosea</taxon>
        <taxon>Tetramitia</taxon>
        <taxon>Eutetramitia</taxon>
        <taxon>Vahlkampfiidae</taxon>
        <taxon>Naegleria</taxon>
    </lineage>
</organism>
<evidence type="ECO:0000313" key="2">
    <source>
        <dbReference type="Proteomes" id="UP000006671"/>
    </source>
</evidence>
<dbReference type="KEGG" id="ngr:NAEGRDRAFT_74782"/>
<dbReference type="EMBL" id="GG738917">
    <property type="protein sequence ID" value="EFC37537.1"/>
    <property type="molecule type" value="Genomic_DNA"/>
</dbReference>
<dbReference type="VEuPathDB" id="AmoebaDB:NAEGRDRAFT_74782"/>
<keyword evidence="2" id="KW-1185">Reference proteome</keyword>